<dbReference type="AlphaFoldDB" id="L9W2F7"/>
<feature type="region of interest" description="Disordered" evidence="1">
    <location>
        <begin position="72"/>
        <end position="187"/>
    </location>
</feature>
<feature type="compositionally biased region" description="Acidic residues" evidence="1">
    <location>
        <begin position="112"/>
        <end position="187"/>
    </location>
</feature>
<dbReference type="PATRIC" id="fig|1230460.4.peg.2848"/>
<accession>L9W2F7</accession>
<reference evidence="2 3" key="1">
    <citation type="journal article" date="2014" name="PLoS Genet.">
        <title>Phylogenetically driven sequencing of extremely halophilic archaea reveals strategies for static and dynamic osmo-response.</title>
        <authorList>
            <person name="Becker E.A."/>
            <person name="Seitzer P.M."/>
            <person name="Tritt A."/>
            <person name="Larsen D."/>
            <person name="Krusor M."/>
            <person name="Yao A.I."/>
            <person name="Wu D."/>
            <person name="Madern D."/>
            <person name="Eisen J.A."/>
            <person name="Darling A.E."/>
            <person name="Facciotti M.T."/>
        </authorList>
    </citation>
    <scope>NUCLEOTIDE SEQUENCE [LARGE SCALE GENOMIC DNA]</scope>
    <source>
        <strain evidence="2 3">JCM 14089</strain>
    </source>
</reference>
<dbReference type="EMBL" id="AOHX01000043">
    <property type="protein sequence ID" value="ELY43502.1"/>
    <property type="molecule type" value="Genomic_DNA"/>
</dbReference>
<name>L9W2F7_9EURY</name>
<organism evidence="2 3">
    <name type="scientific">Natronorubrum sulfidifaciens JCM 14089</name>
    <dbReference type="NCBI Taxonomy" id="1230460"/>
    <lineage>
        <taxon>Archaea</taxon>
        <taxon>Methanobacteriati</taxon>
        <taxon>Methanobacteriota</taxon>
        <taxon>Stenosarchaea group</taxon>
        <taxon>Halobacteria</taxon>
        <taxon>Halobacteriales</taxon>
        <taxon>Natrialbaceae</taxon>
        <taxon>Natronorubrum</taxon>
    </lineage>
</organism>
<feature type="compositionally biased region" description="Basic and acidic residues" evidence="1">
    <location>
        <begin position="99"/>
        <end position="111"/>
    </location>
</feature>
<protein>
    <recommendedName>
        <fullName evidence="4">PRC-barrel domain-containing protein</fullName>
    </recommendedName>
</protein>
<dbReference type="RefSeq" id="WP_008163935.1">
    <property type="nucleotide sequence ID" value="NZ_AOHX01000043.1"/>
</dbReference>
<evidence type="ECO:0008006" key="4">
    <source>
        <dbReference type="Google" id="ProtNLM"/>
    </source>
</evidence>
<evidence type="ECO:0000313" key="2">
    <source>
        <dbReference type="EMBL" id="ELY43502.1"/>
    </source>
</evidence>
<evidence type="ECO:0000256" key="1">
    <source>
        <dbReference type="SAM" id="MobiDB-lite"/>
    </source>
</evidence>
<evidence type="ECO:0000313" key="3">
    <source>
        <dbReference type="Proteomes" id="UP000011661"/>
    </source>
</evidence>
<gene>
    <name evidence="2" type="ORF">C495_13991</name>
</gene>
<dbReference type="OrthoDB" id="229248at2157"/>
<sequence>MPTEFTDSDIGKTVINANGDDVGIVADVEHGTAHVEPDPGITDTIKAKLGWGGTDEDAYPLQKETVARVTDDAVHLESDVSGTGGGATGTSRSTGMETDSERGTDRDTGMHDDDDDLIGDDDDGFTDDDELIGDDDDDDLIGDDDDGFTDDDELIGDDDDDLIGDDDDGLTDDDELIGDDDDETRTR</sequence>
<comment type="caution">
    <text evidence="2">The sequence shown here is derived from an EMBL/GenBank/DDBJ whole genome shotgun (WGS) entry which is preliminary data.</text>
</comment>
<proteinExistence type="predicted"/>
<keyword evidence="3" id="KW-1185">Reference proteome</keyword>
<dbReference type="Proteomes" id="UP000011661">
    <property type="component" value="Unassembled WGS sequence"/>
</dbReference>
<dbReference type="eggNOG" id="arCOG08931">
    <property type="taxonomic scope" value="Archaea"/>
</dbReference>